<dbReference type="AlphaFoldDB" id="A0A5A9N2K1"/>
<keyword evidence="2" id="KW-1185">Reference proteome</keyword>
<reference evidence="1 2" key="1">
    <citation type="journal article" date="2019" name="Mol. Ecol. Resour.">
        <title>Chromosome-level genome assembly of Triplophysa tibetana, a fish adapted to the harsh high-altitude environment of the Tibetan Plateau.</title>
        <authorList>
            <person name="Yang X."/>
            <person name="Liu H."/>
            <person name="Ma Z."/>
            <person name="Zou Y."/>
            <person name="Zou M."/>
            <person name="Mao Y."/>
            <person name="Li X."/>
            <person name="Wang H."/>
            <person name="Chen T."/>
            <person name="Wang W."/>
            <person name="Yang R."/>
        </authorList>
    </citation>
    <scope>NUCLEOTIDE SEQUENCE [LARGE SCALE GENOMIC DNA]</scope>
    <source>
        <strain evidence="1">TTIB1903HZAU</strain>
        <tissue evidence="1">Muscle</tissue>
    </source>
</reference>
<name>A0A5A9N2K1_9TELE</name>
<organism evidence="1 2">
    <name type="scientific">Triplophysa tibetana</name>
    <dbReference type="NCBI Taxonomy" id="1572043"/>
    <lineage>
        <taxon>Eukaryota</taxon>
        <taxon>Metazoa</taxon>
        <taxon>Chordata</taxon>
        <taxon>Craniata</taxon>
        <taxon>Vertebrata</taxon>
        <taxon>Euteleostomi</taxon>
        <taxon>Actinopterygii</taxon>
        <taxon>Neopterygii</taxon>
        <taxon>Teleostei</taxon>
        <taxon>Ostariophysi</taxon>
        <taxon>Cypriniformes</taxon>
        <taxon>Nemacheilidae</taxon>
        <taxon>Triplophysa</taxon>
    </lineage>
</organism>
<comment type="caution">
    <text evidence="1">The sequence shown here is derived from an EMBL/GenBank/DDBJ whole genome shotgun (WGS) entry which is preliminary data.</text>
</comment>
<protein>
    <submittedName>
        <fullName evidence="1">Uncharacterized protein</fullName>
    </submittedName>
</protein>
<evidence type="ECO:0000313" key="1">
    <source>
        <dbReference type="EMBL" id="KAA0703563.1"/>
    </source>
</evidence>
<sequence>MPDTGRESRVGLAGLKELRPVDVLHPPSSALAINCGLCTASIIFAAVRQTVTDERTSTDQHGFTCCTAVMPGAGNASMPQNPAHILIDVCEFDMPSGGYFEIFKGHVREDLPSVFRPSAPPSSEDPLVPPLAYVPIAPPPACRHFDSALAPASLNSTGNHQQYGFFVLFVNRGGQTILRPLDSEHLDHL</sequence>
<proteinExistence type="predicted"/>
<dbReference type="EMBL" id="SOYY01000024">
    <property type="protein sequence ID" value="KAA0703563.1"/>
    <property type="molecule type" value="Genomic_DNA"/>
</dbReference>
<evidence type="ECO:0000313" key="2">
    <source>
        <dbReference type="Proteomes" id="UP000324632"/>
    </source>
</evidence>
<accession>A0A5A9N2K1</accession>
<dbReference type="Proteomes" id="UP000324632">
    <property type="component" value="Chromosome 24"/>
</dbReference>
<gene>
    <name evidence="1" type="ORF">E1301_Tti014232</name>
</gene>